<dbReference type="RefSeq" id="WP_089770336.1">
    <property type="nucleotide sequence ID" value="NZ_FNWX01000026.1"/>
</dbReference>
<evidence type="ECO:0000313" key="8">
    <source>
        <dbReference type="Proteomes" id="UP000198555"/>
    </source>
</evidence>
<evidence type="ECO:0000313" key="7">
    <source>
        <dbReference type="EMBL" id="SEH75523.1"/>
    </source>
</evidence>
<dbReference type="Pfam" id="PF03965">
    <property type="entry name" value="Penicillinase_R"/>
    <property type="match status" value="1"/>
</dbReference>
<reference evidence="8" key="1">
    <citation type="submission" date="2016-10" db="EMBL/GenBank/DDBJ databases">
        <authorList>
            <person name="Varghese N."/>
            <person name="Submissions S."/>
        </authorList>
    </citation>
    <scope>NUCLEOTIDE SEQUENCE [LARGE SCALE GENOMIC DNA]</scope>
    <source>
        <strain evidence="8">DSM 19326</strain>
    </source>
</reference>
<dbReference type="InterPro" id="IPR036388">
    <property type="entry name" value="WH-like_DNA-bd_sf"/>
</dbReference>
<accession>A0A1H6KPV3</accession>
<evidence type="ECO:0000313" key="9">
    <source>
        <dbReference type="Proteomes" id="UP000267623"/>
    </source>
</evidence>
<evidence type="ECO:0000256" key="3">
    <source>
        <dbReference type="ARBA" id="ARBA00023125"/>
    </source>
</evidence>
<evidence type="ECO:0000313" key="6">
    <source>
        <dbReference type="EMBL" id="ROI14197.1"/>
    </source>
</evidence>
<dbReference type="GO" id="GO:0045892">
    <property type="term" value="P:negative regulation of DNA-templated transcription"/>
    <property type="evidence" value="ECO:0007669"/>
    <property type="project" value="InterPro"/>
</dbReference>
<evidence type="ECO:0000256" key="1">
    <source>
        <dbReference type="ARBA" id="ARBA00011046"/>
    </source>
</evidence>
<gene>
    <name evidence="6" type="ORF">EGH73_04380</name>
    <name evidence="7" type="ORF">SAMN05421793_12616</name>
</gene>
<keyword evidence="2" id="KW-0805">Transcription regulation</keyword>
<feature type="region of interest" description="Disordered" evidence="5">
    <location>
        <begin position="134"/>
        <end position="158"/>
    </location>
</feature>
<dbReference type="EMBL" id="RJTU01000030">
    <property type="protein sequence ID" value="ROI14197.1"/>
    <property type="molecule type" value="Genomic_DNA"/>
</dbReference>
<reference evidence="7" key="2">
    <citation type="submission" date="2016-10" db="EMBL/GenBank/DDBJ databases">
        <authorList>
            <person name="de Groot N.N."/>
        </authorList>
    </citation>
    <scope>NUCLEOTIDE SEQUENCE [LARGE SCALE GENOMIC DNA]</scope>
    <source>
        <strain evidence="7">DSM 19326</strain>
    </source>
</reference>
<dbReference type="STRING" id="420404.SAMN05421793_12616"/>
<evidence type="ECO:0000256" key="5">
    <source>
        <dbReference type="SAM" id="MobiDB-lite"/>
    </source>
</evidence>
<dbReference type="Proteomes" id="UP000198555">
    <property type="component" value="Unassembled WGS sequence"/>
</dbReference>
<dbReference type="Gene3D" id="1.10.10.10">
    <property type="entry name" value="Winged helix-like DNA-binding domain superfamily/Winged helix DNA-binding domain"/>
    <property type="match status" value="1"/>
</dbReference>
<sequence>MKLQTLTASEEEVMRVIWKKGSIYFRDLVHSYPEPKPHQNTISTFLKILVEKNYLVTEKQGRIYLYSPAVSWEDYKKIVTKKFAESYFDNSRIDLIKLLMEENLIQAKDFNQFFEVKTTVVALQETEKDNPVRDLVNELTSEKKSKKKDKDKKKKKKK</sequence>
<dbReference type="GO" id="GO:0003677">
    <property type="term" value="F:DNA binding"/>
    <property type="evidence" value="ECO:0007669"/>
    <property type="project" value="UniProtKB-KW"/>
</dbReference>
<keyword evidence="8" id="KW-1185">Reference proteome</keyword>
<protein>
    <submittedName>
        <fullName evidence="6">BlaI/MecI/CopY family transcriptional regulator</fullName>
    </submittedName>
    <submittedName>
        <fullName evidence="7">Predicted transcriptional regulator</fullName>
    </submittedName>
</protein>
<comment type="similarity">
    <text evidence="1">Belongs to the BlaI transcriptional regulatory family.</text>
</comment>
<feature type="compositionally biased region" description="Basic and acidic residues" evidence="5">
    <location>
        <begin position="134"/>
        <end position="143"/>
    </location>
</feature>
<reference evidence="9" key="3">
    <citation type="submission" date="2018-11" db="EMBL/GenBank/DDBJ databases">
        <title>Proposal to divide the Flavobacteriaceae and reorganize its genera based on Amino Acid Identity values calculated from whole genome sequences.</title>
        <authorList>
            <person name="Nicholson A.C."/>
            <person name="Gulvik C.A."/>
            <person name="Whitney A.M."/>
            <person name="Humrighouse B.W."/>
            <person name="Bell M."/>
            <person name="Holmes B."/>
            <person name="Steigerwalt A."/>
            <person name="Villarma A."/>
            <person name="Sheth M."/>
            <person name="Batra D."/>
            <person name="Pryor J."/>
            <person name="Bernardet J.-F."/>
            <person name="Hugo C."/>
            <person name="Kampfer P."/>
            <person name="Newman J."/>
            <person name="Mcquiston J."/>
        </authorList>
    </citation>
    <scope>NUCLEOTIDE SEQUENCE [LARGE SCALE GENOMIC DNA]</scope>
    <source>
        <strain evidence="9">DSM 22165</strain>
    </source>
</reference>
<reference evidence="6" key="4">
    <citation type="submission" date="2018-11" db="EMBL/GenBank/DDBJ databases">
        <title>Proposal to divide the Flavobacteriaceae and reorganize its genera based on Amino Acid Identity values calculated from whole genome sequences.</title>
        <authorList>
            <person name="Nicholson A.C."/>
            <person name="Gulvik C.A."/>
            <person name="Whitney A.M."/>
            <person name="Humrighouse B.W."/>
            <person name="Bell M."/>
            <person name="Holmes B."/>
            <person name="Steigerwalt A."/>
            <person name="Villarma A."/>
            <person name="Sheth M."/>
            <person name="Batra D."/>
            <person name="Pryor J."/>
            <person name="Bernardet J.-F."/>
            <person name="Hugo C."/>
            <person name="Kampfer P."/>
            <person name="Newman J."/>
            <person name="Mcquiston J.R."/>
        </authorList>
    </citation>
    <scope>NUCLEOTIDE SEQUENCE [LARGE SCALE GENOMIC DNA]</scope>
    <source>
        <strain evidence="6">DSM 22165</strain>
    </source>
</reference>
<dbReference type="SUPFAM" id="SSF46785">
    <property type="entry name" value="Winged helix' DNA-binding domain"/>
    <property type="match status" value="1"/>
</dbReference>
<keyword evidence="3" id="KW-0238">DNA-binding</keyword>
<organism evidence="7 8">
    <name type="scientific">Epilithonimonas hominis</name>
    <dbReference type="NCBI Taxonomy" id="420404"/>
    <lineage>
        <taxon>Bacteria</taxon>
        <taxon>Pseudomonadati</taxon>
        <taxon>Bacteroidota</taxon>
        <taxon>Flavobacteriia</taxon>
        <taxon>Flavobacteriales</taxon>
        <taxon>Weeksellaceae</taxon>
        <taxon>Chryseobacterium group</taxon>
        <taxon>Epilithonimonas</taxon>
    </lineage>
</organism>
<dbReference type="InterPro" id="IPR005650">
    <property type="entry name" value="BlaI_family"/>
</dbReference>
<evidence type="ECO:0000256" key="2">
    <source>
        <dbReference type="ARBA" id="ARBA00023015"/>
    </source>
</evidence>
<proteinExistence type="inferred from homology"/>
<name>A0A1H6KPV3_9FLAO</name>
<dbReference type="EMBL" id="FNWX01000026">
    <property type="protein sequence ID" value="SEH75523.1"/>
    <property type="molecule type" value="Genomic_DNA"/>
</dbReference>
<keyword evidence="4" id="KW-0804">Transcription</keyword>
<feature type="compositionally biased region" description="Basic residues" evidence="5">
    <location>
        <begin position="144"/>
        <end position="158"/>
    </location>
</feature>
<dbReference type="InterPro" id="IPR036390">
    <property type="entry name" value="WH_DNA-bd_sf"/>
</dbReference>
<dbReference type="Proteomes" id="UP000267623">
    <property type="component" value="Unassembled WGS sequence"/>
</dbReference>
<dbReference type="AlphaFoldDB" id="A0A1H6KPV3"/>
<evidence type="ECO:0000256" key="4">
    <source>
        <dbReference type="ARBA" id="ARBA00023163"/>
    </source>
</evidence>